<gene>
    <name evidence="3" type="ORF">CMN54_09225</name>
</gene>
<dbReference type="Proteomes" id="UP000226525">
    <property type="component" value="Unassembled WGS sequence"/>
</dbReference>
<organism evidence="3 4">
    <name type="scientific">SAR324 cluster bacterium</name>
    <dbReference type="NCBI Taxonomy" id="2024889"/>
    <lineage>
        <taxon>Bacteria</taxon>
        <taxon>Deltaproteobacteria</taxon>
        <taxon>SAR324 cluster</taxon>
    </lineage>
</organism>
<feature type="transmembrane region" description="Helical" evidence="2">
    <location>
        <begin position="23"/>
        <end position="47"/>
    </location>
</feature>
<evidence type="ECO:0000256" key="2">
    <source>
        <dbReference type="SAM" id="Phobius"/>
    </source>
</evidence>
<dbReference type="EMBL" id="NZEX01000102">
    <property type="protein sequence ID" value="MAH63607.1"/>
    <property type="molecule type" value="Genomic_DNA"/>
</dbReference>
<accession>A0A2D6YK66</accession>
<evidence type="ECO:0000313" key="3">
    <source>
        <dbReference type="EMBL" id="MAH63607.1"/>
    </source>
</evidence>
<keyword evidence="2" id="KW-0812">Transmembrane</keyword>
<comment type="caution">
    <text evidence="3">The sequence shown here is derived from an EMBL/GenBank/DDBJ whole genome shotgun (WGS) entry which is preliminary data.</text>
</comment>
<feature type="region of interest" description="Disordered" evidence="1">
    <location>
        <begin position="59"/>
        <end position="78"/>
    </location>
</feature>
<name>A0A2D6YK66_9DELT</name>
<proteinExistence type="predicted"/>
<keyword evidence="2" id="KW-1133">Transmembrane helix</keyword>
<reference evidence="4" key="1">
    <citation type="submission" date="2017-09" db="EMBL/GenBank/DDBJ databases">
        <title>The Reconstruction of 2,631 Draft Metagenome-Assembled Genomes from the Global Oceans.</title>
        <authorList>
            <person name="Tully B.J."/>
            <person name="Graham E.D."/>
            <person name="Heidelberg J.F."/>
        </authorList>
    </citation>
    <scope>NUCLEOTIDE SEQUENCE [LARGE SCALE GENOMIC DNA]</scope>
</reference>
<sequence length="157" mass="17878">MFALLIRVVKHQPLMFSKLSQSYQFWITLALVVTVHLLVIFLALMDYQTMGPASSKKDVTETELVESDSPCDGKDLTGKKKEVVGDRVNLRVGPGTKFEKVTYVNPNDSDQELVARLESGMRVLEQCISGDWARVMVDRPARYKESHQGWVAREYLR</sequence>
<dbReference type="Gene3D" id="2.30.30.40">
    <property type="entry name" value="SH3 Domains"/>
    <property type="match status" value="1"/>
</dbReference>
<evidence type="ECO:0000313" key="4">
    <source>
        <dbReference type="Proteomes" id="UP000226525"/>
    </source>
</evidence>
<dbReference type="AlphaFoldDB" id="A0A2D6YK66"/>
<keyword evidence="2" id="KW-0472">Membrane</keyword>
<protein>
    <recommendedName>
        <fullName evidence="5">SH3b domain-containing protein</fullName>
    </recommendedName>
</protein>
<evidence type="ECO:0000256" key="1">
    <source>
        <dbReference type="SAM" id="MobiDB-lite"/>
    </source>
</evidence>
<evidence type="ECO:0008006" key="5">
    <source>
        <dbReference type="Google" id="ProtNLM"/>
    </source>
</evidence>